<evidence type="ECO:0000313" key="1">
    <source>
        <dbReference type="EMBL" id="KAJ9662085.1"/>
    </source>
</evidence>
<protein>
    <submittedName>
        <fullName evidence="1">Uncharacterized protein</fullName>
    </submittedName>
</protein>
<sequence length="83" mass="9221">MFSKATSNSSTTAGGPQNHSRSQLSRLVARVNQRFDELGMSRRAKIAVVVVISVLSTIETLFWIKVGWRWLRGDDGADAVKEE</sequence>
<proteinExistence type="predicted"/>
<organism evidence="1 2">
    <name type="scientific">Neophaeococcomyces mojaviensis</name>
    <dbReference type="NCBI Taxonomy" id="3383035"/>
    <lineage>
        <taxon>Eukaryota</taxon>
        <taxon>Fungi</taxon>
        <taxon>Dikarya</taxon>
        <taxon>Ascomycota</taxon>
        <taxon>Pezizomycotina</taxon>
        <taxon>Eurotiomycetes</taxon>
        <taxon>Chaetothyriomycetidae</taxon>
        <taxon>Chaetothyriales</taxon>
        <taxon>Chaetothyriales incertae sedis</taxon>
        <taxon>Neophaeococcomyces</taxon>
    </lineage>
</organism>
<name>A0ACC3AGP6_9EURO</name>
<dbReference type="Proteomes" id="UP001172386">
    <property type="component" value="Unassembled WGS sequence"/>
</dbReference>
<dbReference type="EMBL" id="JAPDRQ010000018">
    <property type="protein sequence ID" value="KAJ9662085.1"/>
    <property type="molecule type" value="Genomic_DNA"/>
</dbReference>
<evidence type="ECO:0000313" key="2">
    <source>
        <dbReference type="Proteomes" id="UP001172386"/>
    </source>
</evidence>
<gene>
    <name evidence="1" type="ORF">H2198_001627</name>
</gene>
<keyword evidence="2" id="KW-1185">Reference proteome</keyword>
<reference evidence="1" key="1">
    <citation type="submission" date="2022-10" db="EMBL/GenBank/DDBJ databases">
        <title>Culturing micro-colonial fungi from biological soil crusts in the Mojave desert and describing Neophaeococcomyces mojavensis, and introducing the new genera and species Taxawa tesnikishii.</title>
        <authorList>
            <person name="Kurbessoian T."/>
            <person name="Stajich J.E."/>
        </authorList>
    </citation>
    <scope>NUCLEOTIDE SEQUENCE</scope>
    <source>
        <strain evidence="1">JES_112</strain>
    </source>
</reference>
<comment type="caution">
    <text evidence="1">The sequence shown here is derived from an EMBL/GenBank/DDBJ whole genome shotgun (WGS) entry which is preliminary data.</text>
</comment>
<accession>A0ACC3AGP6</accession>